<dbReference type="Pfam" id="PF20431">
    <property type="entry name" value="E_motif"/>
    <property type="match status" value="1"/>
</dbReference>
<sequence length="472" mass="53339">MVHAHVIKNGYMMDLYVVNTLMRLYGVCGRIEDVRKVFDESPHWDLVSWTTLIQGYVDNGLWQEGVKVFFHMCEAGYRADEKMMAVVISACAKLGDLSLGRKLQEYICNQGVNFDVYVGNSLVDMYLKCGDIESACKVFNQMPVRNVVSWNSMILGLADSGDYEEALRVFRKMQRKGIEPDEVTLVGVLNSCANLGVLEMGKWIHAYVDKNRIEVDGFIGNALIDMYAKCGSIDNSLEVFEDIKRKDVFTYTALIGGLAMHGKGEMALKLFSEMCELGIQPNKVTFIGVLTACCHAGLVDEGRRHFAEMSKLYNIIPKTEHYGCIVDLLGRAGLISEAAEFVENMPIKPDVLIWGSLLGACRIHGKLDLAESVMKKLVKVEPEEHGPYVLMSNIYASEKKWRDAFHLRKRMKKGKIKKIPGCSSIELDGVVYEFRRGDRACSKSKEIYLLLDKMKHHLDDTKYLIDNCVYLQ</sequence>
<dbReference type="InterPro" id="IPR011990">
    <property type="entry name" value="TPR-like_helical_dom_sf"/>
</dbReference>
<dbReference type="EMBL" id="JBFOLK010000005">
    <property type="protein sequence ID" value="KAL2511577.1"/>
    <property type="molecule type" value="Genomic_DNA"/>
</dbReference>
<dbReference type="FunFam" id="1.25.40.10:FF:000073">
    <property type="entry name" value="Pentatricopeptide repeat-containing protein chloroplastic"/>
    <property type="match status" value="1"/>
</dbReference>
<protein>
    <submittedName>
        <fullName evidence="4">Pentatricopeptide repeat-containing protein</fullName>
    </submittedName>
</protein>
<dbReference type="Proteomes" id="UP001604336">
    <property type="component" value="Unassembled WGS sequence"/>
</dbReference>
<dbReference type="FunFam" id="1.25.40.10:FF:000031">
    <property type="entry name" value="Pentatricopeptide repeat-containing protein mitochondrial"/>
    <property type="match status" value="2"/>
</dbReference>
<dbReference type="InterPro" id="IPR046848">
    <property type="entry name" value="E_motif"/>
</dbReference>
<evidence type="ECO:0000313" key="4">
    <source>
        <dbReference type="EMBL" id="KAL2511577.1"/>
    </source>
</evidence>
<comment type="similarity">
    <text evidence="2">Belongs to the PPR family. PCMP-E subfamily.</text>
</comment>
<dbReference type="InterPro" id="IPR002885">
    <property type="entry name" value="PPR_rpt"/>
</dbReference>
<accession>A0ABD1TFR8</accession>
<organism evidence="4 5">
    <name type="scientific">Abeliophyllum distichum</name>
    <dbReference type="NCBI Taxonomy" id="126358"/>
    <lineage>
        <taxon>Eukaryota</taxon>
        <taxon>Viridiplantae</taxon>
        <taxon>Streptophyta</taxon>
        <taxon>Embryophyta</taxon>
        <taxon>Tracheophyta</taxon>
        <taxon>Spermatophyta</taxon>
        <taxon>Magnoliopsida</taxon>
        <taxon>eudicotyledons</taxon>
        <taxon>Gunneridae</taxon>
        <taxon>Pentapetalae</taxon>
        <taxon>asterids</taxon>
        <taxon>lamiids</taxon>
        <taxon>Lamiales</taxon>
        <taxon>Oleaceae</taxon>
        <taxon>Forsythieae</taxon>
        <taxon>Abeliophyllum</taxon>
    </lineage>
</organism>
<dbReference type="FunFam" id="1.25.40.10:FF:000280">
    <property type="entry name" value="Pentatricopeptide repeat-containing protein"/>
    <property type="match status" value="1"/>
</dbReference>
<feature type="repeat" description="PPR" evidence="3">
    <location>
        <begin position="115"/>
        <end position="145"/>
    </location>
</feature>
<dbReference type="NCBIfam" id="TIGR00756">
    <property type="entry name" value="PPR"/>
    <property type="match status" value="4"/>
</dbReference>
<feature type="repeat" description="PPR" evidence="3">
    <location>
        <begin position="146"/>
        <end position="180"/>
    </location>
</feature>
<dbReference type="InterPro" id="IPR046960">
    <property type="entry name" value="PPR_At4g14850-like_plant"/>
</dbReference>
<dbReference type="PANTHER" id="PTHR47926">
    <property type="entry name" value="PENTATRICOPEPTIDE REPEAT-CONTAINING PROTEIN"/>
    <property type="match status" value="1"/>
</dbReference>
<dbReference type="Pfam" id="PF13041">
    <property type="entry name" value="PPR_2"/>
    <property type="match status" value="2"/>
</dbReference>
<evidence type="ECO:0000256" key="3">
    <source>
        <dbReference type="PROSITE-ProRule" id="PRU00708"/>
    </source>
</evidence>
<name>A0ABD1TFR8_9LAMI</name>
<keyword evidence="5" id="KW-1185">Reference proteome</keyword>
<comment type="caution">
    <text evidence="4">The sequence shown here is derived from an EMBL/GenBank/DDBJ whole genome shotgun (WGS) entry which is preliminary data.</text>
</comment>
<dbReference type="Pfam" id="PF01535">
    <property type="entry name" value="PPR"/>
    <property type="match status" value="2"/>
</dbReference>
<dbReference type="Gene3D" id="1.25.40.10">
    <property type="entry name" value="Tetratricopeptide repeat domain"/>
    <property type="match status" value="3"/>
</dbReference>
<evidence type="ECO:0000256" key="1">
    <source>
        <dbReference type="ARBA" id="ARBA00022737"/>
    </source>
</evidence>
<reference evidence="5" key="1">
    <citation type="submission" date="2024-07" db="EMBL/GenBank/DDBJ databases">
        <title>Two chromosome-level genome assemblies of Korean endemic species Abeliophyllum distichum and Forsythia ovata (Oleaceae).</title>
        <authorList>
            <person name="Jang H."/>
        </authorList>
    </citation>
    <scope>NUCLEOTIDE SEQUENCE [LARGE SCALE GENOMIC DNA]</scope>
</reference>
<proteinExistence type="inferred from homology"/>
<evidence type="ECO:0000313" key="5">
    <source>
        <dbReference type="Proteomes" id="UP001604336"/>
    </source>
</evidence>
<gene>
    <name evidence="4" type="ORF">Adt_17177</name>
</gene>
<dbReference type="PROSITE" id="PS51375">
    <property type="entry name" value="PPR"/>
    <property type="match status" value="4"/>
</dbReference>
<evidence type="ECO:0000256" key="2">
    <source>
        <dbReference type="ARBA" id="ARBA00061659"/>
    </source>
</evidence>
<dbReference type="AlphaFoldDB" id="A0ABD1TFR8"/>
<feature type="repeat" description="PPR" evidence="3">
    <location>
        <begin position="247"/>
        <end position="281"/>
    </location>
</feature>
<feature type="repeat" description="PPR" evidence="3">
    <location>
        <begin position="45"/>
        <end position="79"/>
    </location>
</feature>
<keyword evidence="1" id="KW-0677">Repeat</keyword>